<reference evidence="7 8" key="1">
    <citation type="submission" date="2024-05" db="EMBL/GenBank/DDBJ databases">
        <title>Genetic variation in Jamaican populations of the coffee berry borer (Hypothenemus hampei).</title>
        <authorList>
            <person name="Errbii M."/>
            <person name="Myrie A."/>
        </authorList>
    </citation>
    <scope>NUCLEOTIDE SEQUENCE [LARGE SCALE GENOMIC DNA]</scope>
    <source>
        <strain evidence="7">JA-Hopewell-2020-01-JO</strain>
        <tissue evidence="7">Whole body</tissue>
    </source>
</reference>
<evidence type="ECO:0000256" key="3">
    <source>
        <dbReference type="ARBA" id="ARBA00022786"/>
    </source>
</evidence>
<feature type="domain" description="F-box" evidence="6">
    <location>
        <begin position="226"/>
        <end position="273"/>
    </location>
</feature>
<organism evidence="7 8">
    <name type="scientific">Hypothenemus hampei</name>
    <name type="common">Coffee berry borer</name>
    <dbReference type="NCBI Taxonomy" id="57062"/>
    <lineage>
        <taxon>Eukaryota</taxon>
        <taxon>Metazoa</taxon>
        <taxon>Ecdysozoa</taxon>
        <taxon>Arthropoda</taxon>
        <taxon>Hexapoda</taxon>
        <taxon>Insecta</taxon>
        <taxon>Pterygota</taxon>
        <taxon>Neoptera</taxon>
        <taxon>Endopterygota</taxon>
        <taxon>Coleoptera</taxon>
        <taxon>Polyphaga</taxon>
        <taxon>Cucujiformia</taxon>
        <taxon>Curculionidae</taxon>
        <taxon>Scolytinae</taxon>
        <taxon>Hypothenemus</taxon>
    </lineage>
</organism>
<keyword evidence="3" id="KW-0833">Ubl conjugation pathway</keyword>
<evidence type="ECO:0000256" key="5">
    <source>
        <dbReference type="SAM" id="MobiDB-lite"/>
    </source>
</evidence>
<accession>A0ABD1FFC9</accession>
<feature type="region of interest" description="Disordered" evidence="5">
    <location>
        <begin position="66"/>
        <end position="87"/>
    </location>
</feature>
<dbReference type="PANTHER" id="PTHR13123:SF7">
    <property type="entry name" value="LD30288P"/>
    <property type="match status" value="1"/>
</dbReference>
<evidence type="ECO:0000313" key="8">
    <source>
        <dbReference type="Proteomes" id="UP001566132"/>
    </source>
</evidence>
<keyword evidence="8" id="KW-1185">Reference proteome</keyword>
<feature type="compositionally biased region" description="Polar residues" evidence="5">
    <location>
        <begin position="74"/>
        <end position="85"/>
    </location>
</feature>
<dbReference type="SUPFAM" id="SSF81383">
    <property type="entry name" value="F-box domain"/>
    <property type="match status" value="1"/>
</dbReference>
<dbReference type="InterPro" id="IPR001810">
    <property type="entry name" value="F-box_dom"/>
</dbReference>
<sequence length="372" mass="42919">MYSYIFRPMKTALKVSEIRNILNTNPSMPFISKDWRSPGEEWVKTEEGWEKKKVLEHCKQIKYKESNEDEKENINNSKQTSSSHQPHCHITVKSTKEIAGFNELDEAVKRLDFRNAVRDVRRFNYVCALLDHLIGQQMTNMSGCTQKALLAMLEEVARYATTSQHNPRGFRRLLNKLRALSAAERSACWGGPLGSQLLWHQNTAKINRILNMGSEFQIQEPHPDLHPKLLNLPEECIREIILRLSDHRDLTASAQSCDQICTIVNEQRVWRELAKFHFTPQQIELVLPKDTGKIDWKTVYNSLKKTYGLNEERQYAEMLSLCKYCCCLFWKSLGHPCIAEQCPDFRARLQEAGGITPPSPVPPSAFLKLFSL</sequence>
<dbReference type="PROSITE" id="PS50181">
    <property type="entry name" value="FBOX"/>
    <property type="match status" value="1"/>
</dbReference>
<proteinExistence type="predicted"/>
<dbReference type="EMBL" id="JBDJPC010000001">
    <property type="protein sequence ID" value="KAL1517987.1"/>
    <property type="molecule type" value="Genomic_DNA"/>
</dbReference>
<comment type="pathway">
    <text evidence="2">Protein modification; protein ubiquitination.</text>
</comment>
<evidence type="ECO:0000256" key="1">
    <source>
        <dbReference type="ARBA" id="ARBA00004123"/>
    </source>
</evidence>
<evidence type="ECO:0000313" key="7">
    <source>
        <dbReference type="EMBL" id="KAL1517987.1"/>
    </source>
</evidence>
<evidence type="ECO:0000256" key="4">
    <source>
        <dbReference type="ARBA" id="ARBA00023242"/>
    </source>
</evidence>
<dbReference type="PANTHER" id="PTHR13123">
    <property type="entry name" value="LD30288P"/>
    <property type="match status" value="1"/>
</dbReference>
<dbReference type="InterPro" id="IPR040394">
    <property type="entry name" value="FBX25/32"/>
</dbReference>
<dbReference type="AlphaFoldDB" id="A0ABD1FFC9"/>
<comment type="subcellular location">
    <subcellularLocation>
        <location evidence="1">Nucleus</location>
    </subcellularLocation>
</comment>
<gene>
    <name evidence="7" type="ORF">ABEB36_001677</name>
</gene>
<evidence type="ECO:0000259" key="6">
    <source>
        <dbReference type="PROSITE" id="PS50181"/>
    </source>
</evidence>
<dbReference type="GO" id="GO:0005634">
    <property type="term" value="C:nucleus"/>
    <property type="evidence" value="ECO:0007669"/>
    <property type="project" value="UniProtKB-SubCell"/>
</dbReference>
<dbReference type="Proteomes" id="UP001566132">
    <property type="component" value="Unassembled WGS sequence"/>
</dbReference>
<name>A0ABD1FFC9_HYPHA</name>
<dbReference type="Gene3D" id="1.20.1280.50">
    <property type="match status" value="1"/>
</dbReference>
<dbReference type="InterPro" id="IPR036047">
    <property type="entry name" value="F-box-like_dom_sf"/>
</dbReference>
<comment type="caution">
    <text evidence="7">The sequence shown here is derived from an EMBL/GenBank/DDBJ whole genome shotgun (WGS) entry which is preliminary data.</text>
</comment>
<keyword evidence="4" id="KW-0539">Nucleus</keyword>
<protein>
    <recommendedName>
        <fullName evidence="6">F-box domain-containing protein</fullName>
    </recommendedName>
</protein>
<evidence type="ECO:0000256" key="2">
    <source>
        <dbReference type="ARBA" id="ARBA00004906"/>
    </source>
</evidence>